<comment type="caution">
    <text evidence="2">The sequence shown here is derived from an EMBL/GenBank/DDBJ whole genome shotgun (WGS) entry which is preliminary data.</text>
</comment>
<accession>A0AAD7K097</accession>
<gene>
    <name evidence="2" type="ORF">B0H16DRAFT_1507725</name>
</gene>
<dbReference type="EMBL" id="JARKIB010000010">
    <property type="protein sequence ID" value="KAJ7775531.1"/>
    <property type="molecule type" value="Genomic_DNA"/>
</dbReference>
<evidence type="ECO:0000313" key="2">
    <source>
        <dbReference type="EMBL" id="KAJ7775531.1"/>
    </source>
</evidence>
<evidence type="ECO:0000313" key="3">
    <source>
        <dbReference type="Proteomes" id="UP001215598"/>
    </source>
</evidence>
<proteinExistence type="predicted"/>
<sequence>MHIFAFVLTAVAVAGAVPSALEPASALVGTCTVPDPGFTWCYEVNQGGKCVATTTANNGCGNIAGPYDPDNDQASSATSNYNSACTLYSAVYCAGYSIELEPSSSVQAFSEHNFDNVMSSYRCRFKNPGFTWCHEEGMGGQCVSASTENGACVNIASASHPDNDKASSATTNPNSICTLYQHGDCGGSSVSLQPSSTITALSVYNFENAMSSYRCSFLTL</sequence>
<dbReference type="Proteomes" id="UP001215598">
    <property type="component" value="Unassembled WGS sequence"/>
</dbReference>
<keyword evidence="3" id="KW-1185">Reference proteome</keyword>
<dbReference type="AlphaFoldDB" id="A0AAD7K097"/>
<feature type="signal peptide" evidence="1">
    <location>
        <begin position="1"/>
        <end position="16"/>
    </location>
</feature>
<reference evidence="2" key="1">
    <citation type="submission" date="2023-03" db="EMBL/GenBank/DDBJ databases">
        <title>Massive genome expansion in bonnet fungi (Mycena s.s.) driven by repeated elements and novel gene families across ecological guilds.</title>
        <authorList>
            <consortium name="Lawrence Berkeley National Laboratory"/>
            <person name="Harder C.B."/>
            <person name="Miyauchi S."/>
            <person name="Viragh M."/>
            <person name="Kuo A."/>
            <person name="Thoen E."/>
            <person name="Andreopoulos B."/>
            <person name="Lu D."/>
            <person name="Skrede I."/>
            <person name="Drula E."/>
            <person name="Henrissat B."/>
            <person name="Morin E."/>
            <person name="Kohler A."/>
            <person name="Barry K."/>
            <person name="LaButti K."/>
            <person name="Morin E."/>
            <person name="Salamov A."/>
            <person name="Lipzen A."/>
            <person name="Mereny Z."/>
            <person name="Hegedus B."/>
            <person name="Baldrian P."/>
            <person name="Stursova M."/>
            <person name="Weitz H."/>
            <person name="Taylor A."/>
            <person name="Grigoriev I.V."/>
            <person name="Nagy L.G."/>
            <person name="Martin F."/>
            <person name="Kauserud H."/>
        </authorList>
    </citation>
    <scope>NUCLEOTIDE SEQUENCE</scope>
    <source>
        <strain evidence="2">CBHHK182m</strain>
    </source>
</reference>
<protein>
    <submittedName>
        <fullName evidence="2">Uncharacterized protein</fullName>
    </submittedName>
</protein>
<evidence type="ECO:0000256" key="1">
    <source>
        <dbReference type="SAM" id="SignalP"/>
    </source>
</evidence>
<keyword evidence="1" id="KW-0732">Signal</keyword>
<dbReference type="Gene3D" id="2.60.20.10">
    <property type="entry name" value="Crystallins"/>
    <property type="match status" value="2"/>
</dbReference>
<name>A0AAD7K097_9AGAR</name>
<feature type="chain" id="PRO_5041982508" evidence="1">
    <location>
        <begin position="17"/>
        <end position="220"/>
    </location>
</feature>
<organism evidence="2 3">
    <name type="scientific">Mycena metata</name>
    <dbReference type="NCBI Taxonomy" id="1033252"/>
    <lineage>
        <taxon>Eukaryota</taxon>
        <taxon>Fungi</taxon>
        <taxon>Dikarya</taxon>
        <taxon>Basidiomycota</taxon>
        <taxon>Agaricomycotina</taxon>
        <taxon>Agaricomycetes</taxon>
        <taxon>Agaricomycetidae</taxon>
        <taxon>Agaricales</taxon>
        <taxon>Marasmiineae</taxon>
        <taxon>Mycenaceae</taxon>
        <taxon>Mycena</taxon>
    </lineage>
</organism>